<dbReference type="CDD" id="cd17768">
    <property type="entry name" value="adenosylhopane_nucleosidase_HpnG-like"/>
    <property type="match status" value="1"/>
</dbReference>
<accession>A0A177NRG0</accession>
<dbReference type="EMBL" id="LUUI01000042">
    <property type="protein sequence ID" value="OAI20555.1"/>
    <property type="molecule type" value="Genomic_DNA"/>
</dbReference>
<sequence length="251" mass="27152">MQLTPTSTLFNADTLVGIVVALPEELATLTRTKLKQGECCRVGNTWIAYSGAGLINAASAAQMLVNKGARQLISWGCAAGLSIDTKPGDLVIATQAIDKHQQFDTDKLMVAALKQILPTSLTIHQGKLFSSESLVGLSQDKQRIHQHSLAIALDMESTAIANTARHAQLPFMIIRSIADPVDMNLPIAVIQALNDNGQVDLPKLLSYLIWHPLEIAALIKLGLHFQAAKKTLKIVARELQRQQAAQTQPAN</sequence>
<dbReference type="GO" id="GO:0008782">
    <property type="term" value="F:adenosylhomocysteine nucleosidase activity"/>
    <property type="evidence" value="ECO:0007669"/>
    <property type="project" value="TreeGrafter"/>
</dbReference>
<dbReference type="GO" id="GO:0009116">
    <property type="term" value="P:nucleoside metabolic process"/>
    <property type="evidence" value="ECO:0007669"/>
    <property type="project" value="InterPro"/>
</dbReference>
<organism evidence="2 3">
    <name type="scientific">Methylomonas lenta</name>
    <dbReference type="NCBI Taxonomy" id="980561"/>
    <lineage>
        <taxon>Bacteria</taxon>
        <taxon>Pseudomonadati</taxon>
        <taxon>Pseudomonadota</taxon>
        <taxon>Gammaproteobacteria</taxon>
        <taxon>Methylococcales</taxon>
        <taxon>Methylococcaceae</taxon>
        <taxon>Methylomonas</taxon>
    </lineage>
</organism>
<dbReference type="OrthoDB" id="2374434at2"/>
<dbReference type="STRING" id="980561.A1359_20830"/>
<gene>
    <name evidence="2" type="ORF">A1359_20830</name>
</gene>
<evidence type="ECO:0000313" key="2">
    <source>
        <dbReference type="EMBL" id="OAI20555.1"/>
    </source>
</evidence>
<protein>
    <submittedName>
        <fullName evidence="2">Phosphorylase</fullName>
    </submittedName>
</protein>
<evidence type="ECO:0000313" key="3">
    <source>
        <dbReference type="Proteomes" id="UP000078476"/>
    </source>
</evidence>
<keyword evidence="3" id="KW-1185">Reference proteome</keyword>
<evidence type="ECO:0000259" key="1">
    <source>
        <dbReference type="Pfam" id="PF01048"/>
    </source>
</evidence>
<dbReference type="GO" id="GO:0005829">
    <property type="term" value="C:cytosol"/>
    <property type="evidence" value="ECO:0007669"/>
    <property type="project" value="TreeGrafter"/>
</dbReference>
<name>A0A177NRG0_9GAMM</name>
<dbReference type="Gene3D" id="3.40.50.1580">
    <property type="entry name" value="Nucleoside phosphorylase domain"/>
    <property type="match status" value="1"/>
</dbReference>
<dbReference type="PANTHER" id="PTHR46832:SF1">
    <property type="entry name" value="5'-METHYLTHIOADENOSINE_S-ADENOSYLHOMOCYSTEINE NUCLEOSIDASE"/>
    <property type="match status" value="1"/>
</dbReference>
<feature type="domain" description="Nucleoside phosphorylase" evidence="1">
    <location>
        <begin position="16"/>
        <end position="184"/>
    </location>
</feature>
<dbReference type="InterPro" id="IPR035994">
    <property type="entry name" value="Nucleoside_phosphorylase_sf"/>
</dbReference>
<proteinExistence type="predicted"/>
<dbReference type="Proteomes" id="UP000078476">
    <property type="component" value="Unassembled WGS sequence"/>
</dbReference>
<dbReference type="GO" id="GO:0019284">
    <property type="term" value="P:L-methionine salvage from S-adenosylmethionine"/>
    <property type="evidence" value="ECO:0007669"/>
    <property type="project" value="TreeGrafter"/>
</dbReference>
<reference evidence="2 3" key="1">
    <citation type="submission" date="2016-03" db="EMBL/GenBank/DDBJ databases">
        <authorList>
            <person name="Ploux O."/>
        </authorList>
    </citation>
    <scope>NUCLEOTIDE SEQUENCE [LARGE SCALE GENOMIC DNA]</scope>
    <source>
        <strain evidence="2 3">R-45370</strain>
    </source>
</reference>
<dbReference type="Pfam" id="PF01048">
    <property type="entry name" value="PNP_UDP_1"/>
    <property type="match status" value="1"/>
</dbReference>
<comment type="caution">
    <text evidence="2">The sequence shown here is derived from an EMBL/GenBank/DDBJ whole genome shotgun (WGS) entry which is preliminary data.</text>
</comment>
<dbReference type="InterPro" id="IPR000845">
    <property type="entry name" value="Nucleoside_phosphorylase_d"/>
</dbReference>
<dbReference type="SUPFAM" id="SSF53167">
    <property type="entry name" value="Purine and uridine phosphorylases"/>
    <property type="match status" value="1"/>
</dbReference>
<dbReference type="PANTHER" id="PTHR46832">
    <property type="entry name" value="5'-METHYLTHIOADENOSINE/S-ADENOSYLHOMOCYSTEINE NUCLEOSIDASE"/>
    <property type="match status" value="1"/>
</dbReference>
<dbReference type="GO" id="GO:0008930">
    <property type="term" value="F:methylthioadenosine nucleosidase activity"/>
    <property type="evidence" value="ECO:0007669"/>
    <property type="project" value="TreeGrafter"/>
</dbReference>
<dbReference type="AlphaFoldDB" id="A0A177NRG0"/>